<name>A0A3P9J4C8_ORYLA</name>
<accession>A0A3P9J4C8</accession>
<keyword evidence="2" id="KW-0812">Transmembrane</keyword>
<organism evidence="3 4">
    <name type="scientific">Oryzias latipes</name>
    <name type="common">Japanese rice fish</name>
    <name type="synonym">Japanese killifish</name>
    <dbReference type="NCBI Taxonomy" id="8090"/>
    <lineage>
        <taxon>Eukaryota</taxon>
        <taxon>Metazoa</taxon>
        <taxon>Chordata</taxon>
        <taxon>Craniata</taxon>
        <taxon>Vertebrata</taxon>
        <taxon>Euteleostomi</taxon>
        <taxon>Actinopterygii</taxon>
        <taxon>Neopterygii</taxon>
        <taxon>Teleostei</taxon>
        <taxon>Neoteleostei</taxon>
        <taxon>Acanthomorphata</taxon>
        <taxon>Ovalentaria</taxon>
        <taxon>Atherinomorphae</taxon>
        <taxon>Beloniformes</taxon>
        <taxon>Adrianichthyidae</taxon>
        <taxon>Oryziinae</taxon>
        <taxon>Oryzias</taxon>
    </lineage>
</organism>
<reference evidence="3" key="3">
    <citation type="submission" date="2025-05" db="UniProtKB">
        <authorList>
            <consortium name="Ensembl"/>
        </authorList>
    </citation>
    <scope>IDENTIFICATION</scope>
    <source>
        <strain evidence="3">HSOK</strain>
    </source>
</reference>
<feature type="transmembrane region" description="Helical" evidence="2">
    <location>
        <begin position="26"/>
        <end position="46"/>
    </location>
</feature>
<dbReference type="Proteomes" id="UP000265200">
    <property type="component" value="Chromosome 19"/>
</dbReference>
<feature type="region of interest" description="Disordered" evidence="1">
    <location>
        <begin position="93"/>
        <end position="115"/>
    </location>
</feature>
<evidence type="ECO:0000256" key="1">
    <source>
        <dbReference type="SAM" id="MobiDB-lite"/>
    </source>
</evidence>
<evidence type="ECO:0000313" key="4">
    <source>
        <dbReference type="Proteomes" id="UP000265200"/>
    </source>
</evidence>
<feature type="region of interest" description="Disordered" evidence="1">
    <location>
        <begin position="167"/>
        <end position="204"/>
    </location>
</feature>
<keyword evidence="2" id="KW-0472">Membrane</keyword>
<dbReference type="Ensembl" id="ENSORLT00015001145.1">
    <property type="protein sequence ID" value="ENSORLP00015008245.1"/>
    <property type="gene ID" value="ENSORLG00015009043.1"/>
</dbReference>
<proteinExistence type="predicted"/>
<evidence type="ECO:0000313" key="3">
    <source>
        <dbReference type="Ensembl" id="ENSORLP00015027115.1"/>
    </source>
</evidence>
<keyword evidence="2" id="KW-1133">Transmembrane helix</keyword>
<feature type="compositionally biased region" description="Low complexity" evidence="1">
    <location>
        <begin position="97"/>
        <end position="108"/>
    </location>
</feature>
<reference key="1">
    <citation type="journal article" date="2007" name="Nature">
        <title>The medaka draft genome and insights into vertebrate genome evolution.</title>
        <authorList>
            <person name="Kasahara M."/>
            <person name="Naruse K."/>
            <person name="Sasaki S."/>
            <person name="Nakatani Y."/>
            <person name="Qu W."/>
            <person name="Ahsan B."/>
            <person name="Yamada T."/>
            <person name="Nagayasu Y."/>
            <person name="Doi K."/>
            <person name="Kasai Y."/>
            <person name="Jindo T."/>
            <person name="Kobayashi D."/>
            <person name="Shimada A."/>
            <person name="Toyoda A."/>
            <person name="Kuroki Y."/>
            <person name="Fujiyama A."/>
            <person name="Sasaki T."/>
            <person name="Shimizu A."/>
            <person name="Asakawa S."/>
            <person name="Shimizu N."/>
            <person name="Hashimoto S."/>
            <person name="Yang J."/>
            <person name="Lee Y."/>
            <person name="Matsushima K."/>
            <person name="Sugano S."/>
            <person name="Sakaizumi M."/>
            <person name="Narita T."/>
            <person name="Ohishi K."/>
            <person name="Haga S."/>
            <person name="Ohta F."/>
            <person name="Nomoto H."/>
            <person name="Nogata K."/>
            <person name="Morishita T."/>
            <person name="Endo T."/>
            <person name="Shin-I T."/>
            <person name="Takeda H."/>
            <person name="Morishita S."/>
            <person name="Kohara Y."/>
        </authorList>
    </citation>
    <scope>NUCLEOTIDE SEQUENCE [LARGE SCALE GENOMIC DNA]</scope>
    <source>
        <strain>Hd-rR</strain>
    </source>
</reference>
<evidence type="ECO:0000256" key="2">
    <source>
        <dbReference type="SAM" id="Phobius"/>
    </source>
</evidence>
<dbReference type="Ensembl" id="ENSORLT00015001161.1">
    <property type="protein sequence ID" value="ENSORLP00015027115.1"/>
    <property type="gene ID" value="ENSORLG00015009039.1"/>
</dbReference>
<reference evidence="3 4" key="2">
    <citation type="submission" date="2017-04" db="EMBL/GenBank/DDBJ databases">
        <title>CpG methylation of centromeres and impact of large insertions on vertebrate speciation.</title>
        <authorList>
            <person name="Ichikawa K."/>
            <person name="Yoshimura J."/>
            <person name="Morishita S."/>
        </authorList>
    </citation>
    <scope>NUCLEOTIDE SEQUENCE</scope>
    <source>
        <strain evidence="3 4">HSOK</strain>
    </source>
</reference>
<feature type="compositionally biased region" description="Basic and acidic residues" evidence="1">
    <location>
        <begin position="193"/>
        <end position="204"/>
    </location>
</feature>
<protein>
    <submittedName>
        <fullName evidence="3">Uncharacterized protein</fullName>
    </submittedName>
</protein>
<sequence>MSDFKFSCRQTGSSAQSSFTQGALKMLLHGAFRILVVFVLFSCAASSLRKRELLFFPAAFLSCCLNVLQCQKVIPGQSSSAPLYDLQPGYSGGDPGSVGSSSMSAGGKSPDGSWRDAEAGRIVANAWRLRPDRPFPRLAWTSAHVPLGMVGERPLYPSSYVAKSNNGYQRVRDSSSDAKYSQDTFGHIPLPAPHERPGFKDRKI</sequence>
<dbReference type="AlphaFoldDB" id="A0A3P9J4C8"/>